<dbReference type="SUPFAM" id="SSF89095">
    <property type="entry name" value="GatB/YqeY motif"/>
    <property type="match status" value="1"/>
</dbReference>
<dbReference type="AlphaFoldDB" id="A0A4R6Q078"/>
<dbReference type="PANTHER" id="PTHR28055">
    <property type="entry name" value="ALTERED INHERITANCE OF MITOCHONDRIA PROTEIN 41, MITOCHONDRIAL"/>
    <property type="match status" value="1"/>
</dbReference>
<evidence type="ECO:0000313" key="2">
    <source>
        <dbReference type="Proteomes" id="UP000295500"/>
    </source>
</evidence>
<proteinExistence type="predicted"/>
<evidence type="ECO:0000313" key="1">
    <source>
        <dbReference type="EMBL" id="TDP54584.1"/>
    </source>
</evidence>
<dbReference type="InterPro" id="IPR003789">
    <property type="entry name" value="Asn/Gln_tRNA_amidoTrase-B-like"/>
</dbReference>
<dbReference type="InterPro" id="IPR042184">
    <property type="entry name" value="YqeY/Aim41_N"/>
</dbReference>
<comment type="caution">
    <text evidence="1">The sequence shown here is derived from an EMBL/GenBank/DDBJ whole genome shotgun (WGS) entry which is preliminary data.</text>
</comment>
<dbReference type="Pfam" id="PF09424">
    <property type="entry name" value="YqeY"/>
    <property type="match status" value="1"/>
</dbReference>
<dbReference type="GO" id="GO:0016884">
    <property type="term" value="F:carbon-nitrogen ligase activity, with glutamine as amido-N-donor"/>
    <property type="evidence" value="ECO:0007669"/>
    <property type="project" value="InterPro"/>
</dbReference>
<gene>
    <name evidence="1" type="ORF">EV211_12136</name>
</gene>
<dbReference type="Gene3D" id="1.10.10.410">
    <property type="match status" value="1"/>
</dbReference>
<dbReference type="EMBL" id="SNXO01000021">
    <property type="protein sequence ID" value="TDP54584.1"/>
    <property type="molecule type" value="Genomic_DNA"/>
</dbReference>
<evidence type="ECO:0008006" key="3">
    <source>
        <dbReference type="Google" id="ProtNLM"/>
    </source>
</evidence>
<dbReference type="RefSeq" id="WP_133528648.1">
    <property type="nucleotide sequence ID" value="NZ_SNXO01000021.1"/>
</dbReference>
<dbReference type="PANTHER" id="PTHR28055:SF1">
    <property type="entry name" value="ALTERED INHERITANCE OF MITOCHONDRIA PROTEIN 41, MITOCHONDRIAL"/>
    <property type="match status" value="1"/>
</dbReference>
<sequence>MGLKEELMSDFKESMKAHDEIAKNTISLARAAIKQYEVDNREELDEAGIVAILQKQIKMRKDALADFEKAGRKDLFDAYNAEIDVLKKYIPEQLSKEKIAEIVKETAASLNIEKGRQNMGKLMGPVMGKVKGLADGNDVKEVVMKFLSEE</sequence>
<protein>
    <recommendedName>
        <fullName evidence="3">GatB/YqeY domain-containing protein</fullName>
    </recommendedName>
</protein>
<dbReference type="OrthoDB" id="9794041at2"/>
<organism evidence="1 2">
    <name type="scientific">Aminicella lysinilytica</name>
    <dbReference type="NCBI Taxonomy" id="433323"/>
    <lineage>
        <taxon>Bacteria</taxon>
        <taxon>Bacillati</taxon>
        <taxon>Bacillota</taxon>
        <taxon>Clostridia</taxon>
        <taxon>Peptostreptococcales</taxon>
        <taxon>Anaerovoracaceae</taxon>
        <taxon>Aminicella</taxon>
    </lineage>
</organism>
<dbReference type="Gene3D" id="1.10.1510.10">
    <property type="entry name" value="Uncharacterised protein YqeY/AIM41 PF09424, N-terminal domain"/>
    <property type="match status" value="1"/>
</dbReference>
<accession>A0A4R6Q078</accession>
<dbReference type="InterPro" id="IPR023168">
    <property type="entry name" value="GatB_Yqey_C_2"/>
</dbReference>
<name>A0A4R6Q078_9FIRM</name>
<reference evidence="1 2" key="1">
    <citation type="submission" date="2019-03" db="EMBL/GenBank/DDBJ databases">
        <title>Genomic Encyclopedia of Type Strains, Phase IV (KMG-IV): sequencing the most valuable type-strain genomes for metagenomic binning, comparative biology and taxonomic classification.</title>
        <authorList>
            <person name="Goeker M."/>
        </authorList>
    </citation>
    <scope>NUCLEOTIDE SEQUENCE [LARGE SCALE GENOMIC DNA]</scope>
    <source>
        <strain evidence="1 2">DSM 28287</strain>
    </source>
</reference>
<dbReference type="InterPro" id="IPR019004">
    <property type="entry name" value="YqeY/Aim41"/>
</dbReference>
<keyword evidence="2" id="KW-1185">Reference proteome</keyword>
<dbReference type="Proteomes" id="UP000295500">
    <property type="component" value="Unassembled WGS sequence"/>
</dbReference>